<feature type="transmembrane region" description="Helical" evidence="1">
    <location>
        <begin position="51"/>
        <end position="75"/>
    </location>
</feature>
<evidence type="ECO:0000313" key="2">
    <source>
        <dbReference type="EMBL" id="KAF1753242.1"/>
    </source>
</evidence>
<dbReference type="RefSeq" id="XP_053582145.1">
    <property type="nucleotide sequence ID" value="XM_053733232.1"/>
</dbReference>
<evidence type="ECO:0000256" key="1">
    <source>
        <dbReference type="SAM" id="Phobius"/>
    </source>
</evidence>
<sequence length="101" mass="11886">MRASQYSRMLRLDTADWENDDGDIVDEYAALFLRKFAEFFNIPRDGTEKPLLANFCLLVLYFIFYVIPFLFKLFLACCGCSFMCLGDFINESHVYFCPQFL</sequence>
<dbReference type="EMBL" id="WUAV01000005">
    <property type="protein sequence ID" value="KAF1753242.1"/>
    <property type="molecule type" value="Genomic_DNA"/>
</dbReference>
<evidence type="ECO:0000313" key="3">
    <source>
        <dbReference type="Proteomes" id="UP000483820"/>
    </source>
</evidence>
<name>A0A6A5GFI3_CAERE</name>
<dbReference type="CTD" id="78776844"/>
<gene>
    <name evidence="2" type="ORF">GCK72_019798</name>
</gene>
<reference evidence="2 3" key="1">
    <citation type="submission" date="2019-12" db="EMBL/GenBank/DDBJ databases">
        <title>Chromosome-level assembly of the Caenorhabditis remanei genome.</title>
        <authorList>
            <person name="Teterina A.A."/>
            <person name="Willis J.H."/>
            <person name="Phillips P.C."/>
        </authorList>
    </citation>
    <scope>NUCLEOTIDE SEQUENCE [LARGE SCALE GENOMIC DNA]</scope>
    <source>
        <strain evidence="2 3">PX506</strain>
        <tissue evidence="2">Whole organism</tissue>
    </source>
</reference>
<dbReference type="Proteomes" id="UP000483820">
    <property type="component" value="Chromosome V"/>
</dbReference>
<dbReference type="AlphaFoldDB" id="A0A6A5GFI3"/>
<keyword evidence="1" id="KW-0472">Membrane</keyword>
<organism evidence="2 3">
    <name type="scientific">Caenorhabditis remanei</name>
    <name type="common">Caenorhabditis vulgaris</name>
    <dbReference type="NCBI Taxonomy" id="31234"/>
    <lineage>
        <taxon>Eukaryota</taxon>
        <taxon>Metazoa</taxon>
        <taxon>Ecdysozoa</taxon>
        <taxon>Nematoda</taxon>
        <taxon>Chromadorea</taxon>
        <taxon>Rhabditida</taxon>
        <taxon>Rhabditina</taxon>
        <taxon>Rhabditomorpha</taxon>
        <taxon>Rhabditoidea</taxon>
        <taxon>Rhabditidae</taxon>
        <taxon>Peloderinae</taxon>
        <taxon>Caenorhabditis</taxon>
    </lineage>
</organism>
<dbReference type="KEGG" id="crq:GCK72_019798"/>
<comment type="caution">
    <text evidence="2">The sequence shown here is derived from an EMBL/GenBank/DDBJ whole genome shotgun (WGS) entry which is preliminary data.</text>
</comment>
<keyword evidence="1" id="KW-0812">Transmembrane</keyword>
<protein>
    <submittedName>
        <fullName evidence="2">Uncharacterized protein</fullName>
    </submittedName>
</protein>
<accession>A0A6A5GFI3</accession>
<dbReference type="GeneID" id="78776844"/>
<proteinExistence type="predicted"/>
<keyword evidence="1" id="KW-1133">Transmembrane helix</keyword>